<dbReference type="Gene3D" id="3.40.50.720">
    <property type="entry name" value="NAD(P)-binding Rossmann-like Domain"/>
    <property type="match status" value="1"/>
</dbReference>
<dbReference type="InterPro" id="IPR022893">
    <property type="entry name" value="Shikimate_DH_fam"/>
</dbReference>
<dbReference type="Pfam" id="PF08501">
    <property type="entry name" value="Shikimate_dh_N"/>
    <property type="match status" value="1"/>
</dbReference>
<dbReference type="RefSeq" id="WP_187638659.1">
    <property type="nucleotide sequence ID" value="NZ_VZQQ01000065.1"/>
</dbReference>
<dbReference type="PANTHER" id="PTHR21089:SF1">
    <property type="entry name" value="BIFUNCTIONAL 3-DEHYDROQUINATE DEHYDRATASE_SHIKIMATE DEHYDROGENASE, CHLOROPLASTIC"/>
    <property type="match status" value="1"/>
</dbReference>
<dbReference type="InterPro" id="IPR013708">
    <property type="entry name" value="Shikimate_DH-bd_N"/>
</dbReference>
<dbReference type="InterPro" id="IPR036291">
    <property type="entry name" value="NAD(P)-bd_dom_sf"/>
</dbReference>
<evidence type="ECO:0000313" key="5">
    <source>
        <dbReference type="EMBL" id="MBC8751748.1"/>
    </source>
</evidence>
<name>A0ABR7PZQ5_9BURK</name>
<keyword evidence="2" id="KW-0560">Oxidoreductase</keyword>
<dbReference type="Gene3D" id="3.40.50.10860">
    <property type="entry name" value="Leucine Dehydrogenase, chain A, domain 1"/>
    <property type="match status" value="1"/>
</dbReference>
<keyword evidence="3" id="KW-0057">Aromatic amino acid biosynthesis</keyword>
<evidence type="ECO:0000313" key="6">
    <source>
        <dbReference type="Proteomes" id="UP000736373"/>
    </source>
</evidence>
<dbReference type="SUPFAM" id="SSF51735">
    <property type="entry name" value="NAD(P)-binding Rossmann-fold domains"/>
    <property type="match status" value="1"/>
</dbReference>
<comment type="caution">
    <text evidence="5">The sequence shown here is derived from an EMBL/GenBank/DDBJ whole genome shotgun (WGS) entry which is preliminary data.</text>
</comment>
<dbReference type="PANTHER" id="PTHR21089">
    <property type="entry name" value="SHIKIMATE DEHYDROGENASE"/>
    <property type="match status" value="1"/>
</dbReference>
<keyword evidence="6" id="KW-1185">Reference proteome</keyword>
<organism evidence="5 6">
    <name type="scientific">Paraburkholderia podalyriae</name>
    <dbReference type="NCBI Taxonomy" id="1938811"/>
    <lineage>
        <taxon>Bacteria</taxon>
        <taxon>Pseudomonadati</taxon>
        <taxon>Pseudomonadota</taxon>
        <taxon>Betaproteobacteria</taxon>
        <taxon>Burkholderiales</taxon>
        <taxon>Burkholderiaceae</taxon>
        <taxon>Paraburkholderia</taxon>
    </lineage>
</organism>
<dbReference type="EMBL" id="VZQQ01000065">
    <property type="protein sequence ID" value="MBC8751748.1"/>
    <property type="molecule type" value="Genomic_DNA"/>
</dbReference>
<accession>A0ABR7PZQ5</accession>
<protein>
    <submittedName>
        <fullName evidence="5">Shikimate dehydrogenase</fullName>
    </submittedName>
</protein>
<gene>
    <name evidence="5" type="ORF">F6X42_36225</name>
</gene>
<dbReference type="InterPro" id="IPR046346">
    <property type="entry name" value="Aminoacid_DH-like_N_sf"/>
</dbReference>
<proteinExistence type="predicted"/>
<evidence type="ECO:0000259" key="4">
    <source>
        <dbReference type="Pfam" id="PF08501"/>
    </source>
</evidence>
<evidence type="ECO:0000256" key="2">
    <source>
        <dbReference type="ARBA" id="ARBA00023002"/>
    </source>
</evidence>
<dbReference type="SUPFAM" id="SSF53223">
    <property type="entry name" value="Aminoacid dehydrogenase-like, N-terminal domain"/>
    <property type="match status" value="1"/>
</dbReference>
<evidence type="ECO:0000256" key="3">
    <source>
        <dbReference type="ARBA" id="ARBA00023141"/>
    </source>
</evidence>
<comment type="pathway">
    <text evidence="1">Metabolic intermediate biosynthesis; chorismate biosynthesis; chorismate from D-erythrose 4-phosphate and phosphoenolpyruvate: step 4/7.</text>
</comment>
<dbReference type="Proteomes" id="UP000736373">
    <property type="component" value="Unassembled WGS sequence"/>
</dbReference>
<reference evidence="5 6" key="1">
    <citation type="submission" date="2019-09" db="EMBL/GenBank/DDBJ databases">
        <title>Paraburkholderia podalyriae sp. nov., A South African Podalyria-associated rhizobium.</title>
        <authorList>
            <person name="Mavima L."/>
            <person name="Beukes C.W."/>
            <person name="Palmer M."/>
            <person name="De Meyer S.E."/>
            <person name="James E.K."/>
            <person name="Maluk M."/>
            <person name="Avontuur J.R."/>
            <person name="Chan W.Y."/>
            <person name="Venter S.N."/>
            <person name="Steenkamp E.T."/>
        </authorList>
    </citation>
    <scope>NUCLEOTIDE SEQUENCE [LARGE SCALE GENOMIC DNA]</scope>
    <source>
        <strain evidence="5 6">WC7.3b</strain>
    </source>
</reference>
<keyword evidence="3" id="KW-0028">Amino-acid biosynthesis</keyword>
<sequence length="278" mass="29141">MQLHISGTTRLYGLVGDPLSAAKSPQLLNRLFIEQHADAACIPFWVKGDNLPAFVGGARAMGNLSGMLVTMPHKERMLAFVDELDSTARQVGALNVIRCEADGRWVGAIFDGVGCVLGMQWEGNHPANKSVLLVGAGGAGRAIAFAVASAGASTLTISDVDKRRADDLAAAVAVGTGCNTRSAPADPHGFEVVINATPLGMKVNDAMPVDPERLAPGAIVVDIVNSAEPTPLRRAAHARGCRTQDGGPMHQGQALYALRFLGFDYRPDGRSLPNGGLR</sequence>
<evidence type="ECO:0000256" key="1">
    <source>
        <dbReference type="ARBA" id="ARBA00004871"/>
    </source>
</evidence>
<feature type="domain" description="Shikimate dehydrogenase substrate binding N-terminal" evidence="4">
    <location>
        <begin position="14"/>
        <end position="97"/>
    </location>
</feature>